<feature type="domain" description="Glycosyl transferase CAP10" evidence="1">
    <location>
        <begin position="161"/>
        <end position="404"/>
    </location>
</feature>
<evidence type="ECO:0000313" key="3">
    <source>
        <dbReference type="Proteomes" id="UP000016933"/>
    </source>
</evidence>
<accession>N1PSZ0</accession>
<organism evidence="2 3">
    <name type="scientific">Dothistroma septosporum (strain NZE10 / CBS 128990)</name>
    <name type="common">Red band needle blight fungus</name>
    <name type="synonym">Mycosphaerella pini</name>
    <dbReference type="NCBI Taxonomy" id="675120"/>
    <lineage>
        <taxon>Eukaryota</taxon>
        <taxon>Fungi</taxon>
        <taxon>Dikarya</taxon>
        <taxon>Ascomycota</taxon>
        <taxon>Pezizomycotina</taxon>
        <taxon>Dothideomycetes</taxon>
        <taxon>Dothideomycetidae</taxon>
        <taxon>Mycosphaerellales</taxon>
        <taxon>Mycosphaerellaceae</taxon>
        <taxon>Dothistroma</taxon>
    </lineage>
</organism>
<dbReference type="PANTHER" id="PTHR12203">
    <property type="entry name" value="KDEL LYS-ASP-GLU-LEU CONTAINING - RELATED"/>
    <property type="match status" value="1"/>
</dbReference>
<name>N1PSZ0_DOTSN</name>
<dbReference type="AlphaFoldDB" id="N1PSZ0"/>
<dbReference type="EMBL" id="KB446538">
    <property type="protein sequence ID" value="EME45485.1"/>
    <property type="molecule type" value="Genomic_DNA"/>
</dbReference>
<protein>
    <recommendedName>
        <fullName evidence="1">Glycosyl transferase CAP10 domain-containing protein</fullName>
    </recommendedName>
</protein>
<reference evidence="2 3" key="2">
    <citation type="journal article" date="2012" name="PLoS Pathog.">
        <title>Diverse lifestyles and strategies of plant pathogenesis encoded in the genomes of eighteen Dothideomycetes fungi.</title>
        <authorList>
            <person name="Ohm R.A."/>
            <person name="Feau N."/>
            <person name="Henrissat B."/>
            <person name="Schoch C.L."/>
            <person name="Horwitz B.A."/>
            <person name="Barry K.W."/>
            <person name="Condon B.J."/>
            <person name="Copeland A.C."/>
            <person name="Dhillon B."/>
            <person name="Glaser F."/>
            <person name="Hesse C.N."/>
            <person name="Kosti I."/>
            <person name="LaButti K."/>
            <person name="Lindquist E.A."/>
            <person name="Lucas S."/>
            <person name="Salamov A.A."/>
            <person name="Bradshaw R.E."/>
            <person name="Ciuffetti L."/>
            <person name="Hamelin R.C."/>
            <person name="Kema G.H.J."/>
            <person name="Lawrence C."/>
            <person name="Scott J.A."/>
            <person name="Spatafora J.W."/>
            <person name="Turgeon B.G."/>
            <person name="de Wit P.J.G.M."/>
            <person name="Zhong S."/>
            <person name="Goodwin S.B."/>
            <person name="Grigoriev I.V."/>
        </authorList>
    </citation>
    <scope>NUCLEOTIDE SEQUENCE [LARGE SCALE GENOMIC DNA]</scope>
    <source>
        <strain evidence="3">NZE10 / CBS 128990</strain>
    </source>
</reference>
<sequence>MRAVALYSTVVVLIAGALVIFATSGGTNYAREFVDGYEHSIVRPSKHQHEQHHTTDSTGWIFNHRTDGRNYGLTEEQCGSAFPDLYKEIDRAVQYRLDTWGNITPDELDVAWRGDGIVRALVHDNQLYIIDAHGVVDHNHRPRTVATLHSLHRAISAYQGKLPNIEFTFTVHDAALRDPAGNETTWAYTRRKHQEKLWLMPDFGLWGWPDVGLRSFAELQEVLEHEEDEFVDKVPKLVWRGSVAVGSKDVRHGLVDHSEGKSWSDVRALDWGNKTNIDERLLSMQDHCSYMFVAQTEGNTYSGRLKYLLNCHSVLFSHDLEWLELYHHLMKKDGPHQNYIRVKRDFRDLARTMDRLSRPANYFQGQKIADNARSIFRERYLTPAAEACYWRQMIRGWSSVQNFEPEFWDEVQEYDKVKKKEVKKRKPRGAPFESYAIMEEVDWALPAKARKMCIDE</sequence>
<dbReference type="Proteomes" id="UP000016933">
    <property type="component" value="Unassembled WGS sequence"/>
</dbReference>
<dbReference type="eggNOG" id="KOG2458">
    <property type="taxonomic scope" value="Eukaryota"/>
</dbReference>
<dbReference type="HOGENOM" id="CLU_028539_2_1_1"/>
<gene>
    <name evidence="2" type="ORF">DOTSEDRAFT_71260</name>
</gene>
<evidence type="ECO:0000259" key="1">
    <source>
        <dbReference type="SMART" id="SM00672"/>
    </source>
</evidence>
<keyword evidence="3" id="KW-1185">Reference proteome</keyword>
<dbReference type="SMART" id="SM00672">
    <property type="entry name" value="CAP10"/>
    <property type="match status" value="1"/>
</dbReference>
<evidence type="ECO:0000313" key="2">
    <source>
        <dbReference type="EMBL" id="EME45485.1"/>
    </source>
</evidence>
<dbReference type="InterPro" id="IPR051091">
    <property type="entry name" value="O-Glucosyltr/Glycosyltrsf_90"/>
</dbReference>
<dbReference type="PANTHER" id="PTHR12203:SF107">
    <property type="entry name" value="GLYCOSYL TRANSFERASE CAP10 DOMAIN-CONTAINING PROTEIN"/>
    <property type="match status" value="1"/>
</dbReference>
<dbReference type="OrthoDB" id="202415at2759"/>
<dbReference type="InterPro" id="IPR006598">
    <property type="entry name" value="CAP10"/>
</dbReference>
<reference evidence="3" key="1">
    <citation type="journal article" date="2012" name="PLoS Genet.">
        <title>The genomes of the fungal plant pathogens Cladosporium fulvum and Dothistroma septosporum reveal adaptation to different hosts and lifestyles but also signatures of common ancestry.</title>
        <authorList>
            <person name="de Wit P.J.G.M."/>
            <person name="van der Burgt A."/>
            <person name="Oekmen B."/>
            <person name="Stergiopoulos I."/>
            <person name="Abd-Elsalam K.A."/>
            <person name="Aerts A.L."/>
            <person name="Bahkali A.H."/>
            <person name="Beenen H.G."/>
            <person name="Chettri P."/>
            <person name="Cox M.P."/>
            <person name="Datema E."/>
            <person name="de Vries R.P."/>
            <person name="Dhillon B."/>
            <person name="Ganley A.R."/>
            <person name="Griffiths S.A."/>
            <person name="Guo Y."/>
            <person name="Hamelin R.C."/>
            <person name="Henrissat B."/>
            <person name="Kabir M.S."/>
            <person name="Jashni M.K."/>
            <person name="Kema G."/>
            <person name="Klaubauf S."/>
            <person name="Lapidus A."/>
            <person name="Levasseur A."/>
            <person name="Lindquist E."/>
            <person name="Mehrabi R."/>
            <person name="Ohm R.A."/>
            <person name="Owen T.J."/>
            <person name="Salamov A."/>
            <person name="Schwelm A."/>
            <person name="Schijlen E."/>
            <person name="Sun H."/>
            <person name="van den Burg H.A."/>
            <person name="van Ham R.C.H.J."/>
            <person name="Zhang S."/>
            <person name="Goodwin S.B."/>
            <person name="Grigoriev I.V."/>
            <person name="Collemare J."/>
            <person name="Bradshaw R.E."/>
        </authorList>
    </citation>
    <scope>NUCLEOTIDE SEQUENCE [LARGE SCALE GENOMIC DNA]</scope>
    <source>
        <strain evidence="3">NZE10 / CBS 128990</strain>
    </source>
</reference>
<dbReference type="Pfam" id="PF05686">
    <property type="entry name" value="Glyco_transf_90"/>
    <property type="match status" value="1"/>
</dbReference>
<dbReference type="OMA" id="ESCYWRY"/>
<proteinExistence type="predicted"/>